<dbReference type="OrthoDB" id="10578116at2759"/>
<reference evidence="2" key="2">
    <citation type="submission" date="2017-06" db="EMBL/GenBank/DDBJ databases">
        <title>WGS assembly of Brachypodium distachyon.</title>
        <authorList>
            <consortium name="The International Brachypodium Initiative"/>
            <person name="Lucas S."/>
            <person name="Harmon-Smith M."/>
            <person name="Lail K."/>
            <person name="Tice H."/>
            <person name="Grimwood J."/>
            <person name="Bruce D."/>
            <person name="Barry K."/>
            <person name="Shu S."/>
            <person name="Lindquist E."/>
            <person name="Wang M."/>
            <person name="Pitluck S."/>
            <person name="Vogel J.P."/>
            <person name="Garvin D.F."/>
            <person name="Mockler T.C."/>
            <person name="Schmutz J."/>
            <person name="Rokhsar D."/>
            <person name="Bevan M.W."/>
        </authorList>
    </citation>
    <scope>NUCLEOTIDE SEQUENCE</scope>
    <source>
        <strain evidence="2">Bd21</strain>
    </source>
</reference>
<feature type="transmembrane region" description="Helical" evidence="1">
    <location>
        <begin position="93"/>
        <end position="112"/>
    </location>
</feature>
<gene>
    <name evidence="2" type="ORF">BRADI_1g32450v3</name>
</gene>
<dbReference type="InParanoid" id="A0A2K2DMC0"/>
<dbReference type="AlphaFoldDB" id="A0A2K2DMC0"/>
<keyword evidence="1" id="KW-0812">Transmembrane</keyword>
<proteinExistence type="predicted"/>
<organism evidence="2">
    <name type="scientific">Brachypodium distachyon</name>
    <name type="common">Purple false brome</name>
    <name type="synonym">Trachynia distachya</name>
    <dbReference type="NCBI Taxonomy" id="15368"/>
    <lineage>
        <taxon>Eukaryota</taxon>
        <taxon>Viridiplantae</taxon>
        <taxon>Streptophyta</taxon>
        <taxon>Embryophyta</taxon>
        <taxon>Tracheophyta</taxon>
        <taxon>Spermatophyta</taxon>
        <taxon>Magnoliopsida</taxon>
        <taxon>Liliopsida</taxon>
        <taxon>Poales</taxon>
        <taxon>Poaceae</taxon>
        <taxon>BOP clade</taxon>
        <taxon>Pooideae</taxon>
        <taxon>Stipodae</taxon>
        <taxon>Brachypodieae</taxon>
        <taxon>Brachypodium</taxon>
    </lineage>
</organism>
<dbReference type="EnsemblPlants" id="PNT75426">
    <property type="protein sequence ID" value="PNT75426"/>
    <property type="gene ID" value="BRADI_1g32450v3"/>
</dbReference>
<protein>
    <submittedName>
        <fullName evidence="2 3">Uncharacterized protein</fullName>
    </submittedName>
</protein>
<name>A0A2K2DMC0_BRADI</name>
<dbReference type="Gramene" id="PNT75426">
    <property type="protein sequence ID" value="PNT75426"/>
    <property type="gene ID" value="BRADI_1g32450v3"/>
</dbReference>
<evidence type="ECO:0000256" key="1">
    <source>
        <dbReference type="SAM" id="Phobius"/>
    </source>
</evidence>
<keyword evidence="4" id="KW-1185">Reference proteome</keyword>
<dbReference type="EMBL" id="CM000880">
    <property type="protein sequence ID" value="PNT75426.1"/>
    <property type="molecule type" value="Genomic_DNA"/>
</dbReference>
<keyword evidence="1" id="KW-1133">Transmembrane helix</keyword>
<reference evidence="3" key="3">
    <citation type="submission" date="2018-08" db="UniProtKB">
        <authorList>
            <consortium name="EnsemblPlants"/>
        </authorList>
    </citation>
    <scope>IDENTIFICATION</scope>
    <source>
        <strain evidence="3">cv. Bd21</strain>
    </source>
</reference>
<evidence type="ECO:0000313" key="4">
    <source>
        <dbReference type="Proteomes" id="UP000008810"/>
    </source>
</evidence>
<dbReference type="Proteomes" id="UP000008810">
    <property type="component" value="Chromosome 1"/>
</dbReference>
<feature type="transmembrane region" description="Helical" evidence="1">
    <location>
        <begin position="66"/>
        <end position="87"/>
    </location>
</feature>
<reference evidence="2 3" key="1">
    <citation type="journal article" date="2010" name="Nature">
        <title>Genome sequencing and analysis of the model grass Brachypodium distachyon.</title>
        <authorList>
            <consortium name="International Brachypodium Initiative"/>
        </authorList>
    </citation>
    <scope>NUCLEOTIDE SEQUENCE [LARGE SCALE GENOMIC DNA]</scope>
    <source>
        <strain evidence="2 3">Bd21</strain>
    </source>
</reference>
<accession>A0A2K2DMC0</accession>
<sequence>MLMCAIIVISSCWAYYDWHLMLIAAIIFSYCTAMVLLVLKHCDRKERDSLVEPQLRSPPGCSQESTWMLVVTGIMLSALVSTVSVFRISWHDLGFVVFFSVFSTGACSLLIIGWDDEHKQRQDAKKREQETLDRRALEQI</sequence>
<feature type="transmembrane region" description="Helical" evidence="1">
    <location>
        <begin position="20"/>
        <end position="39"/>
    </location>
</feature>
<evidence type="ECO:0000313" key="3">
    <source>
        <dbReference type="EnsemblPlants" id="PNT75426"/>
    </source>
</evidence>
<evidence type="ECO:0000313" key="2">
    <source>
        <dbReference type="EMBL" id="PNT75426.1"/>
    </source>
</evidence>
<keyword evidence="1" id="KW-0472">Membrane</keyword>